<accession>A0ABS7T893</accession>
<evidence type="ECO:0000256" key="2">
    <source>
        <dbReference type="ARBA" id="ARBA00022729"/>
    </source>
</evidence>
<dbReference type="PANTHER" id="PTHR37423:SF5">
    <property type="entry name" value="SOLUBLE LYTIC MUREIN TRANSGLYCOSYLASE"/>
    <property type="match status" value="1"/>
</dbReference>
<dbReference type="Gene3D" id="1.10.1240.20">
    <property type="entry name" value="Lytic transglycosylase, superhelical linker domain"/>
    <property type="match status" value="1"/>
</dbReference>
<evidence type="ECO:0000259" key="4">
    <source>
        <dbReference type="Pfam" id="PF14718"/>
    </source>
</evidence>
<evidence type="ECO:0000313" key="6">
    <source>
        <dbReference type="Proteomes" id="UP001430954"/>
    </source>
</evidence>
<dbReference type="CDD" id="cd13401">
    <property type="entry name" value="Slt70-like"/>
    <property type="match status" value="1"/>
</dbReference>
<evidence type="ECO:0000259" key="3">
    <source>
        <dbReference type="Pfam" id="PF01464"/>
    </source>
</evidence>
<dbReference type="SUPFAM" id="SSF53955">
    <property type="entry name" value="Lysozyme-like"/>
    <property type="match status" value="1"/>
</dbReference>
<dbReference type="Pfam" id="PF14718">
    <property type="entry name" value="SLT_L"/>
    <property type="match status" value="1"/>
</dbReference>
<dbReference type="SUPFAM" id="SSF48435">
    <property type="entry name" value="Bacterial muramidases"/>
    <property type="match status" value="1"/>
</dbReference>
<evidence type="ECO:0000256" key="1">
    <source>
        <dbReference type="ARBA" id="ARBA00007734"/>
    </source>
</evidence>
<dbReference type="Gene3D" id="1.25.20.10">
    <property type="entry name" value="Bacterial muramidases"/>
    <property type="match status" value="1"/>
</dbReference>
<feature type="domain" description="Transglycosylase SLT" evidence="3">
    <location>
        <begin position="459"/>
        <end position="568"/>
    </location>
</feature>
<dbReference type="InterPro" id="IPR008939">
    <property type="entry name" value="Lytic_TGlycosylase_superhlx_U"/>
</dbReference>
<dbReference type="Gene3D" id="1.10.530.10">
    <property type="match status" value="1"/>
</dbReference>
<keyword evidence="2" id="KW-0732">Signal</keyword>
<gene>
    <name evidence="5" type="ORF">K6753_11045</name>
</gene>
<dbReference type="RefSeq" id="WP_223676524.1">
    <property type="nucleotide sequence ID" value="NZ_JAINZW010000005.1"/>
</dbReference>
<dbReference type="InterPro" id="IPR008258">
    <property type="entry name" value="Transglycosylase_SLT_dom_1"/>
</dbReference>
<proteinExistence type="inferred from homology"/>
<feature type="domain" description="Lytic transglycosylase superhelical linker" evidence="4">
    <location>
        <begin position="379"/>
        <end position="440"/>
    </location>
</feature>
<organism evidence="5 6">
    <name type="scientific">Novilysobacter selenitireducens</name>
    <dbReference type="NCBI Taxonomy" id="2872639"/>
    <lineage>
        <taxon>Bacteria</taxon>
        <taxon>Pseudomonadati</taxon>
        <taxon>Pseudomonadota</taxon>
        <taxon>Gammaproteobacteria</taxon>
        <taxon>Lysobacterales</taxon>
        <taxon>Lysobacteraceae</taxon>
        <taxon>Novilysobacter</taxon>
    </lineage>
</organism>
<dbReference type="InterPro" id="IPR037061">
    <property type="entry name" value="Lytic_TGlycoase_superhlx_L_sf"/>
</dbReference>
<dbReference type="Proteomes" id="UP001430954">
    <property type="component" value="Unassembled WGS sequence"/>
</dbReference>
<reference evidence="5 6" key="1">
    <citation type="submission" date="2021-09" db="EMBL/GenBank/DDBJ databases">
        <title>Lysobacter sp. 13A isolated from the river sediment.</title>
        <authorList>
            <person name="Liu H."/>
            <person name="Li S."/>
            <person name="Mao S."/>
        </authorList>
    </citation>
    <scope>NUCLEOTIDE SEQUENCE [LARGE SCALE GENOMIC DNA]</scope>
    <source>
        <strain evidence="5 6">13A</strain>
    </source>
</reference>
<dbReference type="Pfam" id="PF01464">
    <property type="entry name" value="SLT"/>
    <property type="match status" value="1"/>
</dbReference>
<comment type="similarity">
    <text evidence="1">Belongs to the transglycosylase Slt family.</text>
</comment>
<dbReference type="PANTHER" id="PTHR37423">
    <property type="entry name" value="SOLUBLE LYTIC MUREIN TRANSGLYCOSYLASE-RELATED"/>
    <property type="match status" value="1"/>
</dbReference>
<name>A0ABS7T893_9GAMM</name>
<sequence>MQPLADPRLGQVRSALEAAERGGFDASQYGDLADHPLYGWIELADLRRDIDTLPASRAQAFLQRYRGQAVADAFRESWLVSRARTDDWSGYLAAWDPSVDDTALRCHALNAQQVLGRTGADWTAQAQAIWRSSGASLPSACDPVFAALDRSGGLTPALRWERFDKAVAEWQPGVMRSIAQGLPESERALANDYAAFLNAVHPRALDWPKTERSRLVASHGLAKLGKDDPGRAESLLAQHAQALGFSEADRGRAMYQIALWTVASYLPDSARRLNLVPETSYDERLHEWRVREAMARSDWPAALAAIRKMDAKQRSDSRWQYFEARLAELTGDKAAADRLYRAAARQAEFHGFLAADRLDAPYALCPWQLEATPAERAAVSKDPAIVRSMSLHRIERHGPAVAEWAEAMSRFTDDQRRIAVEYAQANGWYDRAVFALGRGEPEELRLYHLRFPLDHAATIRRESDKYRIDPAWVAAEIRAESIFNPRARSPADAMGLMQVLPSTGAAVARRYGIPYGGTSSLYDADTNIALGTAYLRQMMDEYGGRPYWAIAGYNAGPAPLNRWKSQRPGMDPDFWIETISYKETREYVARVLAFSVIYDWRLDGDALRLSDRMQGRIDGPRKGFACPAPATTAQAATAQAAGVADATGG</sequence>
<keyword evidence="6" id="KW-1185">Reference proteome</keyword>
<comment type="caution">
    <text evidence="5">The sequence shown here is derived from an EMBL/GenBank/DDBJ whole genome shotgun (WGS) entry which is preliminary data.</text>
</comment>
<dbReference type="InterPro" id="IPR023346">
    <property type="entry name" value="Lysozyme-like_dom_sf"/>
</dbReference>
<dbReference type="InterPro" id="IPR012289">
    <property type="entry name" value="Lytic_TGlycosylase_superhlx_L"/>
</dbReference>
<dbReference type="EMBL" id="JAINZW010000005">
    <property type="protein sequence ID" value="MBZ4040065.1"/>
    <property type="molecule type" value="Genomic_DNA"/>
</dbReference>
<protein>
    <submittedName>
        <fullName evidence="5">Lytic transglycosylase domain-containing protein</fullName>
    </submittedName>
</protein>
<evidence type="ECO:0000313" key="5">
    <source>
        <dbReference type="EMBL" id="MBZ4040065.1"/>
    </source>
</evidence>